<protein>
    <submittedName>
        <fullName evidence="2">Uncharacterized protein</fullName>
    </submittedName>
</protein>
<keyword evidence="3" id="KW-1185">Reference proteome</keyword>
<evidence type="ECO:0000313" key="3">
    <source>
        <dbReference type="Proteomes" id="UP001066276"/>
    </source>
</evidence>
<organism evidence="2 3">
    <name type="scientific">Pleurodeles waltl</name>
    <name type="common">Iberian ribbed newt</name>
    <dbReference type="NCBI Taxonomy" id="8319"/>
    <lineage>
        <taxon>Eukaryota</taxon>
        <taxon>Metazoa</taxon>
        <taxon>Chordata</taxon>
        <taxon>Craniata</taxon>
        <taxon>Vertebrata</taxon>
        <taxon>Euteleostomi</taxon>
        <taxon>Amphibia</taxon>
        <taxon>Batrachia</taxon>
        <taxon>Caudata</taxon>
        <taxon>Salamandroidea</taxon>
        <taxon>Salamandridae</taxon>
        <taxon>Pleurodelinae</taxon>
        <taxon>Pleurodeles</taxon>
    </lineage>
</organism>
<sequence>MNSGLAGRRTLVLTQGVRVPKRTGSPVAEEVEPQSHRAMKRRGVSRCTGKRSLVGTQGLRGPELTGSPAAEEGEVKEMEQRDHNPIETVFDLPDLRHYHIAVGPRGMDIRDNGLRVSRRHTNGPLALSALVKSHLSRILDVLLAGNLLPTEIMVANAKLKSSLRDIINGTRRPTKNCYPRWFDRIRKAANKRLQKELSSKHTDGTRV</sequence>
<feature type="region of interest" description="Disordered" evidence="1">
    <location>
        <begin position="21"/>
        <end position="81"/>
    </location>
</feature>
<dbReference type="EMBL" id="JANPWB010000016">
    <property type="protein sequence ID" value="KAJ1080209.1"/>
    <property type="molecule type" value="Genomic_DNA"/>
</dbReference>
<evidence type="ECO:0000313" key="2">
    <source>
        <dbReference type="EMBL" id="KAJ1080209.1"/>
    </source>
</evidence>
<reference evidence="2" key="1">
    <citation type="journal article" date="2022" name="bioRxiv">
        <title>Sequencing and chromosome-scale assembly of the giantPleurodeles waltlgenome.</title>
        <authorList>
            <person name="Brown T."/>
            <person name="Elewa A."/>
            <person name="Iarovenko S."/>
            <person name="Subramanian E."/>
            <person name="Araus A.J."/>
            <person name="Petzold A."/>
            <person name="Susuki M."/>
            <person name="Suzuki K.-i.T."/>
            <person name="Hayashi T."/>
            <person name="Toyoda A."/>
            <person name="Oliveira C."/>
            <person name="Osipova E."/>
            <person name="Leigh N.D."/>
            <person name="Simon A."/>
            <person name="Yun M.H."/>
        </authorList>
    </citation>
    <scope>NUCLEOTIDE SEQUENCE</scope>
    <source>
        <strain evidence="2">20211129_DDA</strain>
        <tissue evidence="2">Liver</tissue>
    </source>
</reference>
<name>A0AAV7KQN5_PLEWA</name>
<accession>A0AAV7KQN5</accession>
<comment type="caution">
    <text evidence="2">The sequence shown here is derived from an EMBL/GenBank/DDBJ whole genome shotgun (WGS) entry which is preliminary data.</text>
</comment>
<gene>
    <name evidence="2" type="ORF">NDU88_000429</name>
</gene>
<evidence type="ECO:0000256" key="1">
    <source>
        <dbReference type="SAM" id="MobiDB-lite"/>
    </source>
</evidence>
<dbReference type="AlphaFoldDB" id="A0AAV7KQN5"/>
<proteinExistence type="predicted"/>
<dbReference type="Proteomes" id="UP001066276">
    <property type="component" value="Chromosome 12"/>
</dbReference>